<evidence type="ECO:0000256" key="2">
    <source>
        <dbReference type="ARBA" id="ARBA00022723"/>
    </source>
</evidence>
<keyword evidence="6" id="KW-1185">Reference proteome</keyword>
<dbReference type="PROSITE" id="PS01053">
    <property type="entry name" value="ARGINASE_1"/>
    <property type="match status" value="1"/>
</dbReference>
<evidence type="ECO:0000313" key="5">
    <source>
        <dbReference type="EMBL" id="PTM77077.1"/>
    </source>
</evidence>
<sequence>MTAISCKEEARMTDGPDRDFWLPVSGFDLPRFAGLPSFMRLPFVPPGHPRFKEVEVGLVGAPWDGGTTNRPGPRHGPRQLRDLSTMIRAENGATGVRPFERRRCADLGDVAPNPADLMDSLARMEAFFIDLRAAGILPLTAGGDHLCTLPILRALARDRPLGMIQFDSHTDLFHSYFGGMRYTHGTPFRRAVEEGLLDPRRVCQIGIRGGTYDREDRDFAAAVGIRIVPVEEVHARGVEDVMAEARAIVGEDDTYVSYDIDFVDPAYAPGTGTPEVGGPTSWQALSVVRQLQGLRIVGADLVEVSPPFDPPGGTAFLGVSILFELLCVIASSAGPSAEGGAA</sequence>
<evidence type="ECO:0000256" key="4">
    <source>
        <dbReference type="RuleBase" id="RU003684"/>
    </source>
</evidence>
<dbReference type="PANTHER" id="PTHR11358">
    <property type="entry name" value="ARGINASE/AGMATINASE"/>
    <property type="match status" value="1"/>
</dbReference>
<dbReference type="InterPro" id="IPR020855">
    <property type="entry name" value="Ureohydrolase_Mn_BS"/>
</dbReference>
<evidence type="ECO:0000256" key="3">
    <source>
        <dbReference type="ARBA" id="ARBA00022801"/>
    </source>
</evidence>
<dbReference type="PRINTS" id="PR00116">
    <property type="entry name" value="ARGINASE"/>
</dbReference>
<evidence type="ECO:0000313" key="6">
    <source>
        <dbReference type="Proteomes" id="UP000240800"/>
    </source>
</evidence>
<keyword evidence="3 4" id="KW-0378">Hydrolase</keyword>
<dbReference type="PANTHER" id="PTHR11358:SF26">
    <property type="entry name" value="GUANIDINO ACID HYDROLASE, MITOCHONDRIAL"/>
    <property type="match status" value="1"/>
</dbReference>
<comment type="caution">
    <text evidence="5">The sequence shown here is derived from an EMBL/GenBank/DDBJ whole genome shotgun (WGS) entry which is preliminary data.</text>
</comment>
<dbReference type="Proteomes" id="UP000240800">
    <property type="component" value="Unassembled WGS sequence"/>
</dbReference>
<dbReference type="Pfam" id="PF00491">
    <property type="entry name" value="Arginase"/>
    <property type="match status" value="1"/>
</dbReference>
<dbReference type="SUPFAM" id="SSF52768">
    <property type="entry name" value="Arginase/deacetylase"/>
    <property type="match status" value="1"/>
</dbReference>
<dbReference type="PIRSF" id="PIRSF036979">
    <property type="entry name" value="Arginase"/>
    <property type="match status" value="1"/>
</dbReference>
<proteinExistence type="inferred from homology"/>
<dbReference type="InterPro" id="IPR023696">
    <property type="entry name" value="Ureohydrolase_dom_sf"/>
</dbReference>
<comment type="similarity">
    <text evidence="1">Belongs to the arginase family. Agmatinase subfamily.</text>
</comment>
<gene>
    <name evidence="5" type="ORF">C8J29_1062</name>
</gene>
<name>A0ABX5J762_9RHOB</name>
<reference evidence="5 6" key="1">
    <citation type="submission" date="2018-04" db="EMBL/GenBank/DDBJ databases">
        <title>Genomic Encyclopedia of Type Strains, Phase III (KMG-III): the genomes of soil and plant-associated and newly described type strains.</title>
        <authorList>
            <person name="Whitman W."/>
        </authorList>
    </citation>
    <scope>NUCLEOTIDE SEQUENCE [LARGE SCALE GENOMIC DNA]</scope>
    <source>
        <strain evidence="5 6">JA192</strain>
    </source>
</reference>
<dbReference type="RefSeq" id="WP_412841984.1">
    <property type="nucleotide sequence ID" value="NZ_MABH01000164.1"/>
</dbReference>
<dbReference type="CDD" id="cd11592">
    <property type="entry name" value="Agmatinase_PAH"/>
    <property type="match status" value="1"/>
</dbReference>
<evidence type="ECO:0000256" key="1">
    <source>
        <dbReference type="ARBA" id="ARBA00009227"/>
    </source>
</evidence>
<dbReference type="Gene3D" id="3.40.800.10">
    <property type="entry name" value="Ureohydrolase domain"/>
    <property type="match status" value="1"/>
</dbReference>
<dbReference type="PROSITE" id="PS51409">
    <property type="entry name" value="ARGINASE_2"/>
    <property type="match status" value="1"/>
</dbReference>
<organism evidence="5 6">
    <name type="scientific">Cereibacter johrii</name>
    <dbReference type="NCBI Taxonomy" id="445629"/>
    <lineage>
        <taxon>Bacteria</taxon>
        <taxon>Pseudomonadati</taxon>
        <taxon>Pseudomonadota</taxon>
        <taxon>Alphaproteobacteria</taxon>
        <taxon>Rhodobacterales</taxon>
        <taxon>Paracoccaceae</taxon>
        <taxon>Cereibacter</taxon>
    </lineage>
</organism>
<protein>
    <submittedName>
        <fullName evidence="5">Guanidinopropionase</fullName>
    </submittedName>
</protein>
<keyword evidence="2" id="KW-0479">Metal-binding</keyword>
<dbReference type="InterPro" id="IPR006035">
    <property type="entry name" value="Ureohydrolase"/>
</dbReference>
<accession>A0ABX5J762</accession>
<dbReference type="EMBL" id="PZZW01000006">
    <property type="protein sequence ID" value="PTM77077.1"/>
    <property type="molecule type" value="Genomic_DNA"/>
</dbReference>